<accession>A0ABP2MUI9</accession>
<evidence type="ECO:0000313" key="1">
    <source>
        <dbReference type="EMBL" id="EHI50284.1"/>
    </source>
</evidence>
<gene>
    <name evidence="1" type="ORF">IYQ_22455</name>
</gene>
<name>A0ABP2MUI9_AERSS</name>
<organism evidence="1 2">
    <name type="scientific">Aeromonas salmonicida subsp. salmonicida 01-B526</name>
    <dbReference type="NCBI Taxonomy" id="1076135"/>
    <lineage>
        <taxon>Bacteria</taxon>
        <taxon>Pseudomonadati</taxon>
        <taxon>Pseudomonadota</taxon>
        <taxon>Gammaproteobacteria</taxon>
        <taxon>Aeromonadales</taxon>
        <taxon>Aeromonadaceae</taxon>
        <taxon>Aeromonas</taxon>
    </lineage>
</organism>
<evidence type="ECO:0000313" key="2">
    <source>
        <dbReference type="Proteomes" id="UP000006428"/>
    </source>
</evidence>
<proteinExistence type="predicted"/>
<dbReference type="Proteomes" id="UP000006428">
    <property type="component" value="Unassembled WGS sequence"/>
</dbReference>
<comment type="caution">
    <text evidence="1">The sequence shown here is derived from an EMBL/GenBank/DDBJ whole genome shotgun (WGS) entry which is preliminary data.</text>
</comment>
<dbReference type="EMBL" id="AGVO01000107">
    <property type="protein sequence ID" value="EHI50284.1"/>
    <property type="molecule type" value="Genomic_DNA"/>
</dbReference>
<protein>
    <submittedName>
        <fullName evidence="1">Uncharacterized protein</fullName>
    </submittedName>
</protein>
<keyword evidence="2" id="KW-1185">Reference proteome</keyword>
<sequence>MQSLTAQHHRSRSPVIEDGDRQGRVAMIEIIIFDVFVKFE</sequence>
<reference evidence="1 2" key="1">
    <citation type="journal article" date="2012" name="Front. Microbiol.">
        <title>Draft Genome Sequence of the Virulent Strain 01-B526 of the Fish Pathogen Aeromonas salmonicida.</title>
        <authorList>
            <person name="Charette S.J."/>
            <person name="Brochu F."/>
            <person name="Boyle B."/>
            <person name="Filion G."/>
            <person name="Tanaka K.H."/>
            <person name="Derome N."/>
        </authorList>
    </citation>
    <scope>NUCLEOTIDE SEQUENCE [LARGE SCALE GENOMIC DNA]</scope>
    <source>
        <strain evidence="1 2">01-B526</strain>
    </source>
</reference>